<name>A0ABR8PLM1_9BACL</name>
<proteinExistence type="inferred from homology"/>
<accession>A0ABR8PLM1</accession>
<dbReference type="PANTHER" id="PTHR33442">
    <property type="entry name" value="TRANS-3-HYDROXY-L-PROLINE DEHYDRATASE"/>
    <property type="match status" value="1"/>
</dbReference>
<dbReference type="PANTHER" id="PTHR33442:SF1">
    <property type="entry name" value="TRANS-3-HYDROXY-L-PROLINE DEHYDRATASE"/>
    <property type="match status" value="1"/>
</dbReference>
<reference evidence="2 3" key="1">
    <citation type="submission" date="2020-08" db="EMBL/GenBank/DDBJ databases">
        <title>A Genomic Blueprint of the Chicken Gut Microbiome.</title>
        <authorList>
            <person name="Gilroy R."/>
            <person name="Ravi A."/>
            <person name="Getino M."/>
            <person name="Pursley I."/>
            <person name="Horton D.L."/>
            <person name="Alikhan N.-F."/>
            <person name="Baker D."/>
            <person name="Gharbi K."/>
            <person name="Hall N."/>
            <person name="Watson M."/>
            <person name="Adriaenssens E.M."/>
            <person name="Foster-Nyarko E."/>
            <person name="Jarju S."/>
            <person name="Secka A."/>
            <person name="Antonio M."/>
            <person name="Oren A."/>
            <person name="Chaudhuri R."/>
            <person name="La Ragione R.M."/>
            <person name="Hildebrand F."/>
            <person name="Pallen M.J."/>
        </authorList>
    </citation>
    <scope>NUCLEOTIDE SEQUENCE [LARGE SCALE GENOMIC DNA]</scope>
    <source>
        <strain evidence="2 3">Sa3CUA8</strain>
    </source>
</reference>
<dbReference type="Gene3D" id="3.10.310.10">
    <property type="entry name" value="Diaminopimelate Epimerase, Chain A, domain 1"/>
    <property type="match status" value="2"/>
</dbReference>
<keyword evidence="3" id="KW-1185">Reference proteome</keyword>
<evidence type="ECO:0000313" key="2">
    <source>
        <dbReference type="EMBL" id="MBD7909066.1"/>
    </source>
</evidence>
<dbReference type="SUPFAM" id="SSF54506">
    <property type="entry name" value="Diaminopimelate epimerase-like"/>
    <property type="match status" value="1"/>
</dbReference>
<comment type="similarity">
    <text evidence="1">Belongs to the proline racemase family.</text>
</comment>
<gene>
    <name evidence="2" type="ORF">H9659_12090</name>
</gene>
<dbReference type="InterPro" id="IPR008794">
    <property type="entry name" value="Pro_racemase_fam"/>
</dbReference>
<protein>
    <submittedName>
        <fullName evidence="2">Proline racemase family protein</fullName>
    </submittedName>
</protein>
<sequence>MNYEKMYSTIDTHVAGEAFRILTQSPIRLCGDGIQAQHDELNNNFSNEKNLLLNEPRGHRGIHGCVVVPSRVADFSLLFFNHQGVSNFKYEGILATVTALLETGNLTPSVEGLYRVETIKGIYKVKALIKNQEVTSVTIENESCYEIEANADRTLIRVDNDRNYLLYALPDSIPGIELEHLAELNRWGLERITELANENIEYVGVVVVESVSPAPGKIRSVTFEKDGYILRSPGVDSTFAILAAFEQKDSSISEIENYSVFGSSLIGKRIVNDKPQFSIETKAFITGSHEFIFDQEDPLKEGFLLV</sequence>
<evidence type="ECO:0000256" key="1">
    <source>
        <dbReference type="ARBA" id="ARBA00007529"/>
    </source>
</evidence>
<dbReference type="Proteomes" id="UP000659496">
    <property type="component" value="Unassembled WGS sequence"/>
</dbReference>
<dbReference type="EMBL" id="JACSQY010000009">
    <property type="protein sequence ID" value="MBD7909066.1"/>
    <property type="molecule type" value="Genomic_DNA"/>
</dbReference>
<comment type="caution">
    <text evidence="2">The sequence shown here is derived from an EMBL/GenBank/DDBJ whole genome shotgun (WGS) entry which is preliminary data.</text>
</comment>
<dbReference type="RefSeq" id="WP_191690832.1">
    <property type="nucleotide sequence ID" value="NZ_JACSQY010000009.1"/>
</dbReference>
<organism evidence="2 3">
    <name type="scientific">Sporosarcina gallistercoris</name>
    <dbReference type="NCBI Taxonomy" id="2762245"/>
    <lineage>
        <taxon>Bacteria</taxon>
        <taxon>Bacillati</taxon>
        <taxon>Bacillota</taxon>
        <taxon>Bacilli</taxon>
        <taxon>Bacillales</taxon>
        <taxon>Caryophanaceae</taxon>
        <taxon>Sporosarcina</taxon>
    </lineage>
</organism>
<dbReference type="Pfam" id="PF05544">
    <property type="entry name" value="Pro_racemase"/>
    <property type="match status" value="1"/>
</dbReference>
<evidence type="ECO:0000313" key="3">
    <source>
        <dbReference type="Proteomes" id="UP000659496"/>
    </source>
</evidence>